<reference evidence="1" key="1">
    <citation type="submission" date="2020-06" db="EMBL/GenBank/DDBJ databases">
        <title>Genomic insights into acetone-butanol-ethanol (ABE) fermentation by sequencing solventogenic clostridia strains.</title>
        <authorList>
            <person name="Brown S."/>
        </authorList>
    </citation>
    <scope>NUCLEOTIDE SEQUENCE</scope>
    <source>
        <strain evidence="1">DJ123</strain>
    </source>
</reference>
<organism evidence="1 2">
    <name type="scientific">Clostridium beijerinckii</name>
    <name type="common">Clostridium MP</name>
    <dbReference type="NCBI Taxonomy" id="1520"/>
    <lineage>
        <taxon>Bacteria</taxon>
        <taxon>Bacillati</taxon>
        <taxon>Bacillota</taxon>
        <taxon>Clostridia</taxon>
        <taxon>Eubacteriales</taxon>
        <taxon>Clostridiaceae</taxon>
        <taxon>Clostridium</taxon>
    </lineage>
</organism>
<dbReference type="EMBL" id="JABTDW010000001">
    <property type="protein sequence ID" value="NSB17013.1"/>
    <property type="molecule type" value="Genomic_DNA"/>
</dbReference>
<dbReference type="SUPFAM" id="SSF52540">
    <property type="entry name" value="P-loop containing nucleoside triphosphate hydrolases"/>
    <property type="match status" value="1"/>
</dbReference>
<accession>A0AAE5LSE2</accession>
<evidence type="ECO:0000313" key="2">
    <source>
        <dbReference type="Proteomes" id="UP000822184"/>
    </source>
</evidence>
<gene>
    <name evidence="1" type="ORF">BCD95_005272</name>
</gene>
<dbReference type="AlphaFoldDB" id="A0AAE5LSE2"/>
<sequence>MSEENIFIEQAEYINEDLFKKWNIEHPDEEVIVRKLSQGGAKLITGPRGCGKTTLMLKTYYKLCSQKKCTTLAIYVNFKTSLKIEPLYRKNINASYWFNQWLLFKIYQGLYKTLENINVEAPKDLLLNKAQIDDVVNKIELGFMEKINMEIILTISMLEEEIKKILSCTNRNHCVLLLDDAAHAFSVEQQYDFFEFFRQIKSRIISPKAAIYPGITNYSSTFHVGHDAEEIDVWIKPEMNNYVEFMLQILERRLPRYIYTKLSEQLDLLYIICYSSFGIPRAVLNMVSSLYKDKTVDGVEEFEVKFTRQTVMKAISQTYTQVMNIFLSLKEKLPIYEKFIVSGEQIFIKMVEEIKEYNKERNIDEQGVTIAIKKVLPSELSKVIEFFQYAGLVMYKKELSKGEKGVFECYDIHYSALLERNAFMGKKAIKSMDLSIALRKRNAHSFKRTTANVLIGTDDIRSIFPLSLPPCPVCGTPRASEHTKFCGECGTALKTASIFEELVSNDINKLPLTSKRVQSIKKHSRIRTIKDILMDNDNRELRGVPQIGPYWAEKIYSYAEEYIG</sequence>
<dbReference type="RefSeq" id="WP_077855729.1">
    <property type="nucleotide sequence ID" value="NZ_JABTDW010000001.1"/>
</dbReference>
<evidence type="ECO:0000313" key="1">
    <source>
        <dbReference type="EMBL" id="NSB17013.1"/>
    </source>
</evidence>
<comment type="caution">
    <text evidence="1">The sequence shown here is derived from an EMBL/GenBank/DDBJ whole genome shotgun (WGS) entry which is preliminary data.</text>
</comment>
<dbReference type="Proteomes" id="UP000822184">
    <property type="component" value="Unassembled WGS sequence"/>
</dbReference>
<dbReference type="InterPro" id="IPR027417">
    <property type="entry name" value="P-loop_NTPase"/>
</dbReference>
<protein>
    <submittedName>
        <fullName evidence="1">ABC-type iron transport system FetAB ATPase subunit</fullName>
    </submittedName>
</protein>
<proteinExistence type="predicted"/>
<name>A0AAE5LSE2_CLOBE</name>
<dbReference type="Gene3D" id="3.40.50.300">
    <property type="entry name" value="P-loop containing nucleotide triphosphate hydrolases"/>
    <property type="match status" value="1"/>
</dbReference>